<proteinExistence type="evidence at transcript level"/>
<accession>I3SFG2</accession>
<sequence>MDTSLENTLILTNTSATNTSMNLNTKVVTKCSHNLLNLLCQLPCWGQNQSLALNQTIIKLLQNSRTERRCLSGS</sequence>
<name>I3SFG2_MEDTR</name>
<dbReference type="EMBL" id="BT139209">
    <property type="protein sequence ID" value="AFK39004.1"/>
    <property type="molecule type" value="mRNA"/>
</dbReference>
<protein>
    <submittedName>
        <fullName evidence="1">Uncharacterized protein</fullName>
    </submittedName>
</protein>
<evidence type="ECO:0000313" key="1">
    <source>
        <dbReference type="EMBL" id="AFK39004.1"/>
    </source>
</evidence>
<reference evidence="1" key="1">
    <citation type="submission" date="2012-05" db="EMBL/GenBank/DDBJ databases">
        <authorList>
            <person name="Krishnakumar V."/>
            <person name="Cheung F."/>
            <person name="Xiao Y."/>
            <person name="Chan A."/>
            <person name="Moskal W.A."/>
            <person name="Town C.D."/>
        </authorList>
    </citation>
    <scope>NUCLEOTIDE SEQUENCE</scope>
</reference>
<organism evidence="1">
    <name type="scientific">Medicago truncatula</name>
    <name type="common">Barrel medic</name>
    <name type="synonym">Medicago tribuloides</name>
    <dbReference type="NCBI Taxonomy" id="3880"/>
    <lineage>
        <taxon>Eukaryota</taxon>
        <taxon>Viridiplantae</taxon>
        <taxon>Streptophyta</taxon>
        <taxon>Embryophyta</taxon>
        <taxon>Tracheophyta</taxon>
        <taxon>Spermatophyta</taxon>
        <taxon>Magnoliopsida</taxon>
        <taxon>eudicotyledons</taxon>
        <taxon>Gunneridae</taxon>
        <taxon>Pentapetalae</taxon>
        <taxon>rosids</taxon>
        <taxon>fabids</taxon>
        <taxon>Fabales</taxon>
        <taxon>Fabaceae</taxon>
        <taxon>Papilionoideae</taxon>
        <taxon>50 kb inversion clade</taxon>
        <taxon>NPAAA clade</taxon>
        <taxon>Hologalegina</taxon>
        <taxon>IRL clade</taxon>
        <taxon>Trifolieae</taxon>
        <taxon>Medicago</taxon>
    </lineage>
</organism>
<dbReference type="AlphaFoldDB" id="I3SFG2"/>